<dbReference type="GeneID" id="63777441"/>
<dbReference type="GO" id="GO:0008080">
    <property type="term" value="F:N-acetyltransferase activity"/>
    <property type="evidence" value="ECO:0007669"/>
    <property type="project" value="TreeGrafter"/>
</dbReference>
<dbReference type="EMBL" id="MCFJ01000018">
    <property type="protein sequence ID" value="ORY57724.1"/>
    <property type="molecule type" value="Genomic_DNA"/>
</dbReference>
<dbReference type="InParanoid" id="A0A1Y2DF38"/>
<keyword evidence="1" id="KW-0808">Transferase</keyword>
<dbReference type="OrthoDB" id="2150604at2759"/>
<accession>A0A1Y2DF38</accession>
<comment type="caution">
    <text evidence="1">The sequence shown here is derived from an EMBL/GenBank/DDBJ whole genome shotgun (WGS) entry which is preliminary data.</text>
</comment>
<evidence type="ECO:0000313" key="2">
    <source>
        <dbReference type="Proteomes" id="UP000193689"/>
    </source>
</evidence>
<dbReference type="Pfam" id="PF07247">
    <property type="entry name" value="AATase"/>
    <property type="match status" value="1"/>
</dbReference>
<protein>
    <submittedName>
        <fullName evidence="1">Alcohol acetyltransferase</fullName>
    </submittedName>
</protein>
<dbReference type="PANTHER" id="PTHR28037">
    <property type="entry name" value="ALCOHOL O-ACETYLTRANSFERASE 1-RELATED"/>
    <property type="match status" value="1"/>
</dbReference>
<dbReference type="STRING" id="1141098.A0A1Y2DF38"/>
<organism evidence="1 2">
    <name type="scientific">Pseudomassariella vexata</name>
    <dbReference type="NCBI Taxonomy" id="1141098"/>
    <lineage>
        <taxon>Eukaryota</taxon>
        <taxon>Fungi</taxon>
        <taxon>Dikarya</taxon>
        <taxon>Ascomycota</taxon>
        <taxon>Pezizomycotina</taxon>
        <taxon>Sordariomycetes</taxon>
        <taxon>Xylariomycetidae</taxon>
        <taxon>Amphisphaeriales</taxon>
        <taxon>Pseudomassariaceae</taxon>
        <taxon>Pseudomassariella</taxon>
    </lineage>
</organism>
<dbReference type="SUPFAM" id="SSF52777">
    <property type="entry name" value="CoA-dependent acyltransferases"/>
    <property type="match status" value="1"/>
</dbReference>
<reference evidence="1 2" key="1">
    <citation type="submission" date="2016-07" db="EMBL/GenBank/DDBJ databases">
        <title>Pervasive Adenine N6-methylation of Active Genes in Fungi.</title>
        <authorList>
            <consortium name="DOE Joint Genome Institute"/>
            <person name="Mondo S.J."/>
            <person name="Dannebaum R.O."/>
            <person name="Kuo R.C."/>
            <person name="Labutti K."/>
            <person name="Haridas S."/>
            <person name="Kuo A."/>
            <person name="Salamov A."/>
            <person name="Ahrendt S.R."/>
            <person name="Lipzen A."/>
            <person name="Sullivan W."/>
            <person name="Andreopoulos W.B."/>
            <person name="Clum A."/>
            <person name="Lindquist E."/>
            <person name="Daum C."/>
            <person name="Ramamoorthy G.K."/>
            <person name="Gryganskyi A."/>
            <person name="Culley D."/>
            <person name="Magnuson J.K."/>
            <person name="James T.Y."/>
            <person name="O'Malley M.A."/>
            <person name="Stajich J.E."/>
            <person name="Spatafora J.W."/>
            <person name="Visel A."/>
            <person name="Grigoriev I.V."/>
        </authorList>
    </citation>
    <scope>NUCLEOTIDE SEQUENCE [LARGE SCALE GENOMIC DNA]</scope>
    <source>
        <strain evidence="1 2">CBS 129021</strain>
    </source>
</reference>
<sequence length="510" mass="56517">MDATKSSLKVNRPVGFAAKFNTSRHALGLCRCVIVTCRYTIPNSGMAHNSIKAVVENALASVISRHPMLRVGIADEDTADPVYVDLEAIDLRQVIEWKEKTCHDNDEYTDYLLRSIEAQHGQLWEDLAHRPGWKIIIHQNLGAAPTDDVEMDVSFAFHHAIGDGQSALIFQRDFLRALNAGASTTDLADHMLHLSSSTVLPRPLEAVVPLTISWSYFLQVMVNLSWRKLAPSWLRSEPAPDTIPWTGEQVTLEPYTTNIRLLWIPDKPVKTLLAACRQHGTTLTPLFNALILASLSFRLPVASAPAFHAGTPISLRRFTDPDFDRENAMHCLVTEHKYPFNAPLVSEIRAALIQDDPRQPDVAESLLWRTAAELGKSLSSKVATLPHDDQIGLLAYISDFSKFWLEQIGTKRKDSWSVSNVGSLKAADSKGPQGAAGWQIKRSIFTQGALPMGAAFDVNVAGVEGEGIWVSLSWQETVVLAEVMDHVVEDLRTYVDGFGSDGKFKFTSWN</sequence>
<dbReference type="InterPro" id="IPR052058">
    <property type="entry name" value="Alcohol_O-acetyltransferase"/>
</dbReference>
<dbReference type="Proteomes" id="UP000193689">
    <property type="component" value="Unassembled WGS sequence"/>
</dbReference>
<keyword evidence="2" id="KW-1185">Reference proteome</keyword>
<proteinExistence type="predicted"/>
<dbReference type="InterPro" id="IPR023213">
    <property type="entry name" value="CAT-like_dom_sf"/>
</dbReference>
<gene>
    <name evidence="1" type="ORF">BCR38DRAFT_448527</name>
</gene>
<dbReference type="InterPro" id="IPR010828">
    <property type="entry name" value="Atf2/Sli1-like"/>
</dbReference>
<name>A0A1Y2DF38_9PEZI</name>
<dbReference type="RefSeq" id="XP_040710853.1">
    <property type="nucleotide sequence ID" value="XM_040861229.1"/>
</dbReference>
<dbReference type="PANTHER" id="PTHR28037:SF1">
    <property type="entry name" value="ALCOHOL O-ACETYLTRANSFERASE 1-RELATED"/>
    <property type="match status" value="1"/>
</dbReference>
<evidence type="ECO:0000313" key="1">
    <source>
        <dbReference type="EMBL" id="ORY57724.1"/>
    </source>
</evidence>
<dbReference type="AlphaFoldDB" id="A0A1Y2DF38"/>
<dbReference type="Gene3D" id="3.30.559.10">
    <property type="entry name" value="Chloramphenicol acetyltransferase-like domain"/>
    <property type="match status" value="1"/>
</dbReference>